<organism evidence="2 3">
    <name type="scientific">Lunasporangiospora selenospora</name>
    <dbReference type="NCBI Taxonomy" id="979761"/>
    <lineage>
        <taxon>Eukaryota</taxon>
        <taxon>Fungi</taxon>
        <taxon>Fungi incertae sedis</taxon>
        <taxon>Mucoromycota</taxon>
        <taxon>Mortierellomycotina</taxon>
        <taxon>Mortierellomycetes</taxon>
        <taxon>Mortierellales</taxon>
        <taxon>Mortierellaceae</taxon>
        <taxon>Lunasporangiospora</taxon>
    </lineage>
</organism>
<dbReference type="SMART" id="SM00320">
    <property type="entry name" value="WD40"/>
    <property type="match status" value="2"/>
</dbReference>
<reference evidence="2" key="1">
    <citation type="journal article" date="2020" name="Fungal Divers.">
        <title>Resolving the Mortierellaceae phylogeny through synthesis of multi-gene phylogenetics and phylogenomics.</title>
        <authorList>
            <person name="Vandepol N."/>
            <person name="Liber J."/>
            <person name="Desiro A."/>
            <person name="Na H."/>
            <person name="Kennedy M."/>
            <person name="Barry K."/>
            <person name="Grigoriev I.V."/>
            <person name="Miller A.N."/>
            <person name="O'Donnell K."/>
            <person name="Stajich J.E."/>
            <person name="Bonito G."/>
        </authorList>
    </citation>
    <scope>NUCLEOTIDE SEQUENCE</scope>
    <source>
        <strain evidence="2">KOD1015</strain>
    </source>
</reference>
<proteinExistence type="predicted"/>
<keyword evidence="1" id="KW-0853">WD repeat</keyword>
<dbReference type="InterPro" id="IPR015943">
    <property type="entry name" value="WD40/YVTN_repeat-like_dom_sf"/>
</dbReference>
<name>A0A9P6G188_9FUNG</name>
<feature type="repeat" description="WD" evidence="1">
    <location>
        <begin position="238"/>
        <end position="273"/>
    </location>
</feature>
<evidence type="ECO:0000256" key="1">
    <source>
        <dbReference type="PROSITE-ProRule" id="PRU00221"/>
    </source>
</evidence>
<dbReference type="InterPro" id="IPR001680">
    <property type="entry name" value="WD40_rpt"/>
</dbReference>
<evidence type="ECO:0000313" key="3">
    <source>
        <dbReference type="Proteomes" id="UP000780801"/>
    </source>
</evidence>
<dbReference type="Gene3D" id="2.130.10.10">
    <property type="entry name" value="YVTN repeat-like/Quinoprotein amine dehydrogenase"/>
    <property type="match status" value="1"/>
</dbReference>
<dbReference type="Pfam" id="PF00400">
    <property type="entry name" value="WD40"/>
    <property type="match status" value="1"/>
</dbReference>
<dbReference type="PANTHER" id="PTHR43991:SF12">
    <property type="entry name" value="WD REPEAT PROTEIN (AFU_ORTHOLOGUE AFUA_8G05640)"/>
    <property type="match status" value="1"/>
</dbReference>
<comment type="caution">
    <text evidence="2">The sequence shown here is derived from an EMBL/GenBank/DDBJ whole genome shotgun (WGS) entry which is preliminary data.</text>
</comment>
<sequence>MLPYSKNYPFLLKNLISSRQTIVEQNDVLEDRTDMNRETLDYSMENQYYRFRYTDTTVHCGHRHPQLRNLVYATSKNDVYYQYNNSVNYWSPQLRTSQIILGDPLKTPHAQVPSHIVTMAAMDEYIMAGGEDGAYTFLNLNNYKNPVFGTFTSSMRFEVNSIEMSYSRSGAPHAFVSTNNEYVRCIDLTTLRPKAMFHTSWFANYTSQSPDGHMIGVVGDSPEGLIYSTNSHEKIAKLEGHDYFSFSVAWSPDSSMVATGGDDKKTCIYDTRNLSVPVHILGTEIVDSVRALRYSSCGRYLVMAEGRDFVHIVDTTTDYQKAQKIDIVGDISGISLTPDGESLFVGVSKVEFSSLLEFERVHQSYGALTDDDPDNLTGFF</sequence>
<dbReference type="PROSITE" id="PS50082">
    <property type="entry name" value="WD_REPEATS_2"/>
    <property type="match status" value="1"/>
</dbReference>
<dbReference type="Proteomes" id="UP000780801">
    <property type="component" value="Unassembled WGS sequence"/>
</dbReference>
<keyword evidence="3" id="KW-1185">Reference proteome</keyword>
<dbReference type="AlphaFoldDB" id="A0A9P6G188"/>
<dbReference type="SUPFAM" id="SSF50978">
    <property type="entry name" value="WD40 repeat-like"/>
    <property type="match status" value="1"/>
</dbReference>
<dbReference type="InterPro" id="IPR036322">
    <property type="entry name" value="WD40_repeat_dom_sf"/>
</dbReference>
<protein>
    <submittedName>
        <fullName evidence="2">Uncharacterized protein</fullName>
    </submittedName>
</protein>
<dbReference type="PROSITE" id="PS50294">
    <property type="entry name" value="WD_REPEATS_REGION"/>
    <property type="match status" value="1"/>
</dbReference>
<dbReference type="EMBL" id="JAABOA010000410">
    <property type="protein sequence ID" value="KAF9584450.1"/>
    <property type="molecule type" value="Genomic_DNA"/>
</dbReference>
<evidence type="ECO:0000313" key="2">
    <source>
        <dbReference type="EMBL" id="KAF9584450.1"/>
    </source>
</evidence>
<accession>A0A9P6G188</accession>
<dbReference type="PANTHER" id="PTHR43991">
    <property type="entry name" value="WD REPEAT PROTEIN (AFU_ORTHOLOGUE AFUA_8G05640)-RELATED"/>
    <property type="match status" value="1"/>
</dbReference>
<gene>
    <name evidence="2" type="ORF">BGW38_006424</name>
</gene>
<dbReference type="OrthoDB" id="20669at2759"/>